<sequence length="216" mass="25009">MDKSVLFAEQLTVREDSSSRGDGNSSNGHDIRELSKKIDKYRQNKVSKPLPLRVSSINTTNTLERLSLLNDKKMKKQRQDGNNMVDNKFKKIPQPTNKPDNLTILTDDKLSIQYEKIIENARNLTTYGILKNNGKTIYEDQLIGKIDKIQIISDSLKIIIVNDDLMDKYWKIGIVCLWNEWIEINKGDTILLPDIDLNSNNEELQWSFKWKKIVSL</sequence>
<accession>A0AAV5R0A5</accession>
<feature type="region of interest" description="Disordered" evidence="1">
    <location>
        <begin position="10"/>
        <end position="34"/>
    </location>
</feature>
<reference evidence="2 3" key="1">
    <citation type="journal article" date="2023" name="Elife">
        <title>Identification of key yeast species and microbe-microbe interactions impacting larval growth of Drosophila in the wild.</title>
        <authorList>
            <person name="Mure A."/>
            <person name="Sugiura Y."/>
            <person name="Maeda R."/>
            <person name="Honda K."/>
            <person name="Sakurai N."/>
            <person name="Takahashi Y."/>
            <person name="Watada M."/>
            <person name="Katoh T."/>
            <person name="Gotoh A."/>
            <person name="Gotoh Y."/>
            <person name="Taniguchi I."/>
            <person name="Nakamura K."/>
            <person name="Hayashi T."/>
            <person name="Katayama T."/>
            <person name="Uemura T."/>
            <person name="Hattori Y."/>
        </authorList>
    </citation>
    <scope>NUCLEOTIDE SEQUENCE [LARGE SCALE GENOMIC DNA]</scope>
    <source>
        <strain evidence="2 3">PK-24</strain>
    </source>
</reference>
<organism evidence="2 3">
    <name type="scientific">Pichia kluyveri</name>
    <name type="common">Yeast</name>
    <dbReference type="NCBI Taxonomy" id="36015"/>
    <lineage>
        <taxon>Eukaryota</taxon>
        <taxon>Fungi</taxon>
        <taxon>Dikarya</taxon>
        <taxon>Ascomycota</taxon>
        <taxon>Saccharomycotina</taxon>
        <taxon>Pichiomycetes</taxon>
        <taxon>Pichiales</taxon>
        <taxon>Pichiaceae</taxon>
        <taxon>Pichia</taxon>
    </lineage>
</organism>
<dbReference type="Proteomes" id="UP001378960">
    <property type="component" value="Unassembled WGS sequence"/>
</dbReference>
<comment type="caution">
    <text evidence="2">The sequence shown here is derived from an EMBL/GenBank/DDBJ whole genome shotgun (WGS) entry which is preliminary data.</text>
</comment>
<evidence type="ECO:0000256" key="1">
    <source>
        <dbReference type="SAM" id="MobiDB-lite"/>
    </source>
</evidence>
<protein>
    <submittedName>
        <fullName evidence="2">Uncharacterized protein</fullName>
    </submittedName>
</protein>
<proteinExistence type="predicted"/>
<name>A0AAV5R0A5_PICKL</name>
<evidence type="ECO:0000313" key="3">
    <source>
        <dbReference type="Proteomes" id="UP001378960"/>
    </source>
</evidence>
<dbReference type="AlphaFoldDB" id="A0AAV5R0A5"/>
<evidence type="ECO:0000313" key="2">
    <source>
        <dbReference type="EMBL" id="GMM44645.1"/>
    </source>
</evidence>
<dbReference type="EMBL" id="BTGB01000001">
    <property type="protein sequence ID" value="GMM44645.1"/>
    <property type="molecule type" value="Genomic_DNA"/>
</dbReference>
<keyword evidence="3" id="KW-1185">Reference proteome</keyword>
<gene>
    <name evidence="2" type="ORF">DAPK24_012200</name>
</gene>